<dbReference type="InterPro" id="IPR011991">
    <property type="entry name" value="ArsR-like_HTH"/>
</dbReference>
<gene>
    <name evidence="5" type="ORF">KFZ73_24395</name>
</gene>
<dbReference type="InterPro" id="IPR036390">
    <property type="entry name" value="WH_DNA-bd_sf"/>
</dbReference>
<dbReference type="SUPFAM" id="SSF46785">
    <property type="entry name" value="Winged helix' DNA-binding domain"/>
    <property type="match status" value="1"/>
</dbReference>
<dbReference type="CDD" id="cd00090">
    <property type="entry name" value="HTH_ARSR"/>
    <property type="match status" value="1"/>
</dbReference>
<evidence type="ECO:0000313" key="6">
    <source>
        <dbReference type="Proteomes" id="UP000676853"/>
    </source>
</evidence>
<evidence type="ECO:0000313" key="5">
    <source>
        <dbReference type="EMBL" id="MBS4104355.1"/>
    </source>
</evidence>
<accession>A0ABS5NJA7</accession>
<dbReference type="Gene3D" id="1.10.10.10">
    <property type="entry name" value="Winged helix-like DNA-binding domain superfamily/Winged helix DNA-binding domain"/>
    <property type="match status" value="1"/>
</dbReference>
<dbReference type="PANTHER" id="PTHR43132">
    <property type="entry name" value="ARSENICAL RESISTANCE OPERON REPRESSOR ARSR-RELATED"/>
    <property type="match status" value="1"/>
</dbReference>
<keyword evidence="2" id="KW-0238">DNA-binding</keyword>
<dbReference type="Proteomes" id="UP000676853">
    <property type="component" value="Unassembled WGS sequence"/>
</dbReference>
<dbReference type="PRINTS" id="PR00778">
    <property type="entry name" value="HTHARSR"/>
</dbReference>
<dbReference type="Pfam" id="PF12840">
    <property type="entry name" value="HTH_20"/>
    <property type="match status" value="1"/>
</dbReference>
<dbReference type="InterPro" id="IPR001845">
    <property type="entry name" value="HTH_ArsR_DNA-bd_dom"/>
</dbReference>
<feature type="domain" description="HTH arsR-type" evidence="4">
    <location>
        <begin position="6"/>
        <end position="102"/>
    </location>
</feature>
<dbReference type="PANTHER" id="PTHR43132:SF2">
    <property type="entry name" value="ARSENICAL RESISTANCE OPERON REPRESSOR ARSR-RELATED"/>
    <property type="match status" value="1"/>
</dbReference>
<dbReference type="InterPro" id="IPR051011">
    <property type="entry name" value="Metal_resp_trans_reg"/>
</dbReference>
<dbReference type="EMBL" id="JAGXOE010000154">
    <property type="protein sequence ID" value="MBS4104355.1"/>
    <property type="molecule type" value="Genomic_DNA"/>
</dbReference>
<evidence type="ECO:0000256" key="1">
    <source>
        <dbReference type="ARBA" id="ARBA00023015"/>
    </source>
</evidence>
<proteinExistence type="predicted"/>
<keyword evidence="1" id="KW-0805">Transcription regulation</keyword>
<sequence length="108" mass="11894">MSYEARVDGLLDELHPLFRALGEPMRLSILRALLAHPKGMTVTELVDALDAPQSTTSRHLTVLRHAAVVDAARIGTSRVYTVTVGHETLDALDALTATIRVCLREQHR</sequence>
<evidence type="ECO:0000256" key="2">
    <source>
        <dbReference type="ARBA" id="ARBA00023125"/>
    </source>
</evidence>
<organism evidence="5 6">
    <name type="scientific">Tsukamurella paurometabola</name>
    <name type="common">Corynebacterium paurometabolum</name>
    <dbReference type="NCBI Taxonomy" id="2061"/>
    <lineage>
        <taxon>Bacteria</taxon>
        <taxon>Bacillati</taxon>
        <taxon>Actinomycetota</taxon>
        <taxon>Actinomycetes</taxon>
        <taxon>Mycobacteriales</taxon>
        <taxon>Tsukamurellaceae</taxon>
        <taxon>Tsukamurella</taxon>
    </lineage>
</organism>
<keyword evidence="6" id="KW-1185">Reference proteome</keyword>
<protein>
    <submittedName>
        <fullName evidence="5">Winged helix-turn-helix transcriptional regulator</fullName>
    </submittedName>
</protein>
<dbReference type="PROSITE" id="PS50987">
    <property type="entry name" value="HTH_ARSR_2"/>
    <property type="match status" value="1"/>
</dbReference>
<evidence type="ECO:0000259" key="4">
    <source>
        <dbReference type="PROSITE" id="PS50987"/>
    </source>
</evidence>
<dbReference type="NCBIfam" id="NF033788">
    <property type="entry name" value="HTH_metalloreg"/>
    <property type="match status" value="1"/>
</dbReference>
<dbReference type="RefSeq" id="WP_212555400.1">
    <property type="nucleotide sequence ID" value="NZ_JAGXOE010000154.1"/>
</dbReference>
<dbReference type="SMART" id="SM00418">
    <property type="entry name" value="HTH_ARSR"/>
    <property type="match status" value="1"/>
</dbReference>
<comment type="caution">
    <text evidence="5">The sequence shown here is derived from an EMBL/GenBank/DDBJ whole genome shotgun (WGS) entry which is preliminary data.</text>
</comment>
<keyword evidence="3" id="KW-0804">Transcription</keyword>
<name>A0ABS5NJA7_TSUPA</name>
<reference evidence="5 6" key="1">
    <citation type="submission" date="2021-04" db="EMBL/GenBank/DDBJ databases">
        <title>Whole genome sequence analysis of a thiophenic sulfur metabolizing bacteria.</title>
        <authorList>
            <person name="Akhtar N."/>
            <person name="Akram J."/>
            <person name="Aslam A."/>
        </authorList>
    </citation>
    <scope>NUCLEOTIDE SEQUENCE [LARGE SCALE GENOMIC DNA]</scope>
    <source>
        <strain evidence="5 6">3OW</strain>
    </source>
</reference>
<dbReference type="InterPro" id="IPR036388">
    <property type="entry name" value="WH-like_DNA-bd_sf"/>
</dbReference>
<evidence type="ECO:0000256" key="3">
    <source>
        <dbReference type="ARBA" id="ARBA00023163"/>
    </source>
</evidence>